<dbReference type="AlphaFoldDB" id="A0A7X0H6K7"/>
<keyword evidence="1" id="KW-0812">Transmembrane</keyword>
<keyword evidence="1" id="KW-0472">Membrane</keyword>
<dbReference type="Proteomes" id="UP000541810">
    <property type="component" value="Unassembled WGS sequence"/>
</dbReference>
<organism evidence="2 3">
    <name type="scientific">Algisphaera agarilytica</name>
    <dbReference type="NCBI Taxonomy" id="1385975"/>
    <lineage>
        <taxon>Bacteria</taxon>
        <taxon>Pseudomonadati</taxon>
        <taxon>Planctomycetota</taxon>
        <taxon>Phycisphaerae</taxon>
        <taxon>Phycisphaerales</taxon>
        <taxon>Phycisphaeraceae</taxon>
        <taxon>Algisphaera</taxon>
    </lineage>
</organism>
<evidence type="ECO:0000256" key="1">
    <source>
        <dbReference type="SAM" id="Phobius"/>
    </source>
</evidence>
<feature type="transmembrane region" description="Helical" evidence="1">
    <location>
        <begin position="20"/>
        <end position="41"/>
    </location>
</feature>
<reference evidence="2 3" key="1">
    <citation type="submission" date="2020-08" db="EMBL/GenBank/DDBJ databases">
        <title>Genomic Encyclopedia of Type Strains, Phase IV (KMG-IV): sequencing the most valuable type-strain genomes for metagenomic binning, comparative biology and taxonomic classification.</title>
        <authorList>
            <person name="Goeker M."/>
        </authorList>
    </citation>
    <scope>NUCLEOTIDE SEQUENCE [LARGE SCALE GENOMIC DNA]</scope>
    <source>
        <strain evidence="2 3">DSM 103725</strain>
    </source>
</reference>
<keyword evidence="3" id="KW-1185">Reference proteome</keyword>
<feature type="transmembrane region" description="Helical" evidence="1">
    <location>
        <begin position="173"/>
        <end position="192"/>
    </location>
</feature>
<feature type="transmembrane region" description="Helical" evidence="1">
    <location>
        <begin position="212"/>
        <end position="230"/>
    </location>
</feature>
<feature type="transmembrane region" description="Helical" evidence="1">
    <location>
        <begin position="359"/>
        <end position="384"/>
    </location>
</feature>
<dbReference type="RefSeq" id="WP_184677752.1">
    <property type="nucleotide sequence ID" value="NZ_JACHGY010000001.1"/>
</dbReference>
<dbReference type="EMBL" id="JACHGY010000001">
    <property type="protein sequence ID" value="MBB6430220.1"/>
    <property type="molecule type" value="Genomic_DNA"/>
</dbReference>
<evidence type="ECO:0000313" key="3">
    <source>
        <dbReference type="Proteomes" id="UP000541810"/>
    </source>
</evidence>
<evidence type="ECO:0000313" key="2">
    <source>
        <dbReference type="EMBL" id="MBB6430220.1"/>
    </source>
</evidence>
<name>A0A7X0H6K7_9BACT</name>
<feature type="transmembrane region" description="Helical" evidence="1">
    <location>
        <begin position="88"/>
        <end position="120"/>
    </location>
</feature>
<feature type="transmembrane region" description="Helical" evidence="1">
    <location>
        <begin position="48"/>
        <end position="68"/>
    </location>
</feature>
<gene>
    <name evidence="2" type="ORF">HNQ40_002026</name>
</gene>
<feature type="transmembrane region" description="Helical" evidence="1">
    <location>
        <begin position="282"/>
        <end position="301"/>
    </location>
</feature>
<feature type="transmembrane region" description="Helical" evidence="1">
    <location>
        <begin position="132"/>
        <end position="153"/>
    </location>
</feature>
<keyword evidence="1" id="KW-1133">Transmembrane helix</keyword>
<sequence>MPVSESDTAPTPRSGLGPALLWACFLGCSWTWVIGMFLPIMLVRDFGVWGWIVFATPNVIGAAAMGTVLKSPRVSWELTQKHAWALRWFAGVTIAYQVYVVFWLFNGLWLALIWVLPWLVMDRQRRERVGSWLPAVSVGVAILSWGCFSMAGRLDGAWLDVDTDVLPSRLADLDLWLLAPGLVVGFFLCPYLDPTFHRARYSTGSGTGRVAFALGFGVVFCSMIVFTLMYAGLFRPLVNGNAEFELASSWTAILAIHIGVQVAFTLLVHSRERFAVVEKTDRWPFFWFAGLMLAALAWAVLSRQSGWTLPTADGGSLTLGEVGYRLFLLIYGVFFPGYVLICMIPSLRPGISMASRRKVFWVSCAVAYPLAIMGFIVGPSWWLLGLYGTLGVGRIVADCLPSADPPPREV</sequence>
<feature type="transmembrane region" description="Helical" evidence="1">
    <location>
        <begin position="326"/>
        <end position="347"/>
    </location>
</feature>
<comment type="caution">
    <text evidence="2">The sequence shown here is derived from an EMBL/GenBank/DDBJ whole genome shotgun (WGS) entry which is preliminary data.</text>
</comment>
<proteinExistence type="predicted"/>
<accession>A0A7X0H6K7</accession>
<protein>
    <submittedName>
        <fullName evidence="2">Uncharacterized protein</fullName>
    </submittedName>
</protein>
<feature type="transmembrane region" description="Helical" evidence="1">
    <location>
        <begin position="250"/>
        <end position="270"/>
    </location>
</feature>